<dbReference type="RefSeq" id="WP_165050021.1">
    <property type="nucleotide sequence ID" value="NZ_JAALFE010000010.1"/>
</dbReference>
<name>A0A6M1U5A2_9RHOB</name>
<gene>
    <name evidence="1" type="ORF">G5V65_11155</name>
</gene>
<sequence length="158" mass="16463">MPNATLRSIVKLDTLQVKAERAATIIDSTVEVGTSVAAGTEYVFVRIPSNARIHGLSRIAGDVLDATANTPTLDLGFKAVSSNITTDDDALNDGIDLSGSAFDVRLIKDHANSGKMAWEFVSGQTSDPGGFFDLIATTKDAVTAAGGTLTLTLAYSVD</sequence>
<organism evidence="1 2">
    <name type="scientific">Paragemmobacter kunshanensis</name>
    <dbReference type="NCBI Taxonomy" id="2583234"/>
    <lineage>
        <taxon>Bacteria</taxon>
        <taxon>Pseudomonadati</taxon>
        <taxon>Pseudomonadota</taxon>
        <taxon>Alphaproteobacteria</taxon>
        <taxon>Rhodobacterales</taxon>
        <taxon>Paracoccaceae</taxon>
        <taxon>Paragemmobacter</taxon>
    </lineage>
</organism>
<evidence type="ECO:0000313" key="2">
    <source>
        <dbReference type="Proteomes" id="UP000474758"/>
    </source>
</evidence>
<evidence type="ECO:0000313" key="1">
    <source>
        <dbReference type="EMBL" id="NGQ91455.1"/>
    </source>
</evidence>
<dbReference type="Proteomes" id="UP000474758">
    <property type="component" value="Unassembled WGS sequence"/>
</dbReference>
<dbReference type="AlphaFoldDB" id="A0A6M1U5A2"/>
<protein>
    <submittedName>
        <fullName evidence="1">Uncharacterized protein</fullName>
    </submittedName>
</protein>
<keyword evidence="2" id="KW-1185">Reference proteome</keyword>
<dbReference type="EMBL" id="JAALFE010000010">
    <property type="protein sequence ID" value="NGQ91455.1"/>
    <property type="molecule type" value="Genomic_DNA"/>
</dbReference>
<accession>A0A6M1U5A2</accession>
<reference evidence="1 2" key="1">
    <citation type="submission" date="2020-02" db="EMBL/GenBank/DDBJ databases">
        <title>Rhodobacter translucens sp. nov., a novel bacterium isolated from activated sludge.</title>
        <authorList>
            <person name="Liu J."/>
        </authorList>
    </citation>
    <scope>NUCLEOTIDE SEQUENCE [LARGE SCALE GENOMIC DNA]</scope>
    <source>
        <strain evidence="1 2">HX-7-19</strain>
    </source>
</reference>
<comment type="caution">
    <text evidence="1">The sequence shown here is derived from an EMBL/GenBank/DDBJ whole genome shotgun (WGS) entry which is preliminary data.</text>
</comment>
<proteinExistence type="predicted"/>